<evidence type="ECO:0000259" key="9">
    <source>
        <dbReference type="Pfam" id="PF12704"/>
    </source>
</evidence>
<feature type="domain" description="MacB-like periplasmic core" evidence="9">
    <location>
        <begin position="21"/>
        <end position="228"/>
    </location>
</feature>
<keyword evidence="3 7" id="KW-0812">Transmembrane</keyword>
<dbReference type="PANTHER" id="PTHR30572">
    <property type="entry name" value="MEMBRANE COMPONENT OF TRANSPORTER-RELATED"/>
    <property type="match status" value="1"/>
</dbReference>
<dbReference type="GO" id="GO:0022857">
    <property type="term" value="F:transmembrane transporter activity"/>
    <property type="evidence" value="ECO:0007669"/>
    <property type="project" value="TreeGrafter"/>
</dbReference>
<feature type="transmembrane region" description="Helical" evidence="7">
    <location>
        <begin position="287"/>
        <end position="307"/>
    </location>
</feature>
<proteinExistence type="inferred from homology"/>
<evidence type="ECO:0000256" key="6">
    <source>
        <dbReference type="ARBA" id="ARBA00038076"/>
    </source>
</evidence>
<dbReference type="PANTHER" id="PTHR30572:SF4">
    <property type="entry name" value="ABC TRANSPORTER PERMEASE YTRF"/>
    <property type="match status" value="1"/>
</dbReference>
<gene>
    <name evidence="10" type="ORF">C8P70_12411</name>
</gene>
<dbReference type="Pfam" id="PF12704">
    <property type="entry name" value="MacB_PCD"/>
    <property type="match status" value="2"/>
</dbReference>
<sequence>MIKNWFKIYIYHLFKNKFYFLLTVLSLAIGIASVVLSVLFYLEEHSYDQWNPYKSEVFVGSNKDKYTAFSAFPYALGHNLKEQCAELEDYMYFFGGYVDEKVEYGDKTFKIDKIFDGQKNFFSFFPFEFVYGSKASALLNPNDIAIELNTAELLFGKDVNPVGEQVVIEDKLYVVSGVYTLNDNRSSVQPDIVRDVYTQKALENDDWFSFYGNIFIKTKKPDAVKHVIDMLFLDNYYKPQAEATGVSVEKFIEENGRMEVLMNPLENVRTNTSVYFTTPEGTANMQMMHIMIGLSALILILSVFNYINLTLSQMLHRAKEVGIRKTIGATRQNIILQSLFESCITTLIAFVVSLTIVELILPFVNVFVNSNMAFSLSYFVPVLLPVFIGIVFLVGILPAVYIANYKVLKVLKGNFHRNKVGTAIKNTFLVLQFTIACFFIVSTLLVNKQVSYMLNKDLGFKGDQIINFSFLENSDYGEERLDKYYRFKEELLHVKGVEQVVAATSHFGIYGNPGVFTFCTYKDEKQLTGTVAMDYEYFDTHQIQIKHGRNISEGFSTDSIDNVVVNESFVRAVNESDILGKQIESGKNKYTVIGVVNDFNIKGLDQEVPPLLFAHHNVLSNSKGQFNYVSAKLDMDNFENTIKRIETVWDKWNIESKELFKYEFTDKQFAKTFDKILLEKKVFSILNYIVLMVALFGLFAVSSFTIGTRLKEIAIRKVLGADTQSMLKKLSYQYMVYCVVGFVLSVFPSYYFLNQWLNNYAYRISIGWETYVYSFISIMVLVLGVVLSRAYSATRVNILKYINYE</sequence>
<feature type="domain" description="ABC3 transporter permease C-terminal" evidence="8">
    <location>
        <begin position="685"/>
        <end position="795"/>
    </location>
</feature>
<feature type="domain" description="ABC3 transporter permease C-terminal" evidence="8">
    <location>
        <begin position="294"/>
        <end position="413"/>
    </location>
</feature>
<dbReference type="Pfam" id="PF02687">
    <property type="entry name" value="FtsX"/>
    <property type="match status" value="2"/>
</dbReference>
<dbReference type="RefSeq" id="WP_133713249.1">
    <property type="nucleotide sequence ID" value="NZ_SOAG01000024.1"/>
</dbReference>
<dbReference type="InterPro" id="IPR050250">
    <property type="entry name" value="Macrolide_Exporter_MacB"/>
</dbReference>
<evidence type="ECO:0000256" key="4">
    <source>
        <dbReference type="ARBA" id="ARBA00022989"/>
    </source>
</evidence>
<evidence type="ECO:0000256" key="1">
    <source>
        <dbReference type="ARBA" id="ARBA00004651"/>
    </source>
</evidence>
<feature type="transmembrane region" description="Helical" evidence="7">
    <location>
        <begin position="339"/>
        <end position="364"/>
    </location>
</feature>
<accession>A0A4R7EQK2</accession>
<evidence type="ECO:0000256" key="2">
    <source>
        <dbReference type="ARBA" id="ARBA00022475"/>
    </source>
</evidence>
<dbReference type="Proteomes" id="UP000295215">
    <property type="component" value="Unassembled WGS sequence"/>
</dbReference>
<dbReference type="GO" id="GO:0005886">
    <property type="term" value="C:plasma membrane"/>
    <property type="evidence" value="ECO:0007669"/>
    <property type="project" value="UniProtKB-SubCell"/>
</dbReference>
<evidence type="ECO:0000256" key="3">
    <source>
        <dbReference type="ARBA" id="ARBA00022692"/>
    </source>
</evidence>
<name>A0A4R7EQK2_9FLAO</name>
<protein>
    <submittedName>
        <fullName evidence="10">Putative ABC transport system permease protein</fullName>
    </submittedName>
</protein>
<feature type="transmembrane region" description="Helical" evidence="7">
    <location>
        <begin position="423"/>
        <end position="446"/>
    </location>
</feature>
<reference evidence="10 11" key="1">
    <citation type="submission" date="2019-03" db="EMBL/GenBank/DDBJ databases">
        <title>Genomic Encyclopedia of Archaeal and Bacterial Type Strains, Phase II (KMG-II): from individual species to whole genera.</title>
        <authorList>
            <person name="Goeker M."/>
        </authorList>
    </citation>
    <scope>NUCLEOTIDE SEQUENCE [LARGE SCALE GENOMIC DNA]</scope>
    <source>
        <strain evidence="10 11">DSM 28213</strain>
    </source>
</reference>
<comment type="subcellular location">
    <subcellularLocation>
        <location evidence="1">Cell membrane</location>
        <topology evidence="1">Multi-pass membrane protein</topology>
    </subcellularLocation>
</comment>
<evidence type="ECO:0000256" key="7">
    <source>
        <dbReference type="SAM" id="Phobius"/>
    </source>
</evidence>
<keyword evidence="5 7" id="KW-0472">Membrane</keyword>
<dbReference type="InterPro" id="IPR003838">
    <property type="entry name" value="ABC3_permease_C"/>
</dbReference>
<feature type="transmembrane region" description="Helical" evidence="7">
    <location>
        <begin position="376"/>
        <end position="402"/>
    </location>
</feature>
<evidence type="ECO:0000259" key="8">
    <source>
        <dbReference type="Pfam" id="PF02687"/>
    </source>
</evidence>
<keyword evidence="4 7" id="KW-1133">Transmembrane helix</keyword>
<comment type="similarity">
    <text evidence="6">Belongs to the ABC-4 integral membrane protein family.</text>
</comment>
<feature type="transmembrane region" description="Helical" evidence="7">
    <location>
        <begin position="685"/>
        <end position="707"/>
    </location>
</feature>
<feature type="transmembrane region" description="Helical" evidence="7">
    <location>
        <begin position="734"/>
        <end position="751"/>
    </location>
</feature>
<dbReference type="EMBL" id="SOAG01000024">
    <property type="protein sequence ID" value="TDS54615.1"/>
    <property type="molecule type" value="Genomic_DNA"/>
</dbReference>
<dbReference type="InterPro" id="IPR025857">
    <property type="entry name" value="MacB_PCD"/>
</dbReference>
<evidence type="ECO:0000313" key="11">
    <source>
        <dbReference type="Proteomes" id="UP000295215"/>
    </source>
</evidence>
<feature type="transmembrane region" description="Helical" evidence="7">
    <location>
        <begin position="771"/>
        <end position="791"/>
    </location>
</feature>
<comment type="caution">
    <text evidence="10">The sequence shown here is derived from an EMBL/GenBank/DDBJ whole genome shotgun (WGS) entry which is preliminary data.</text>
</comment>
<dbReference type="AlphaFoldDB" id="A0A4R7EQK2"/>
<feature type="domain" description="MacB-like periplasmic core" evidence="9">
    <location>
        <begin position="438"/>
        <end position="603"/>
    </location>
</feature>
<evidence type="ECO:0000256" key="5">
    <source>
        <dbReference type="ARBA" id="ARBA00023136"/>
    </source>
</evidence>
<feature type="transmembrane region" description="Helical" evidence="7">
    <location>
        <begin position="20"/>
        <end position="42"/>
    </location>
</feature>
<organism evidence="10 11">
    <name type="scientific">Myroides indicus</name>
    <dbReference type="NCBI Taxonomy" id="1323422"/>
    <lineage>
        <taxon>Bacteria</taxon>
        <taxon>Pseudomonadati</taxon>
        <taxon>Bacteroidota</taxon>
        <taxon>Flavobacteriia</taxon>
        <taxon>Flavobacteriales</taxon>
        <taxon>Flavobacteriaceae</taxon>
        <taxon>Myroides</taxon>
    </lineage>
</organism>
<keyword evidence="11" id="KW-1185">Reference proteome</keyword>
<keyword evidence="2" id="KW-1003">Cell membrane</keyword>
<dbReference type="OrthoDB" id="8740261at2"/>
<evidence type="ECO:0000313" key="10">
    <source>
        <dbReference type="EMBL" id="TDS54615.1"/>
    </source>
</evidence>